<keyword evidence="8 12" id="KW-0812">Transmembrane</keyword>
<keyword evidence="5" id="KW-0489">Methyltransferase</keyword>
<feature type="transmembrane region" description="Helical" evidence="12">
    <location>
        <begin position="124"/>
        <end position="149"/>
    </location>
</feature>
<feature type="transmembrane region" description="Helical" evidence="12">
    <location>
        <begin position="46"/>
        <end position="66"/>
    </location>
</feature>
<evidence type="ECO:0000256" key="11">
    <source>
        <dbReference type="ARBA" id="ARBA00048134"/>
    </source>
</evidence>
<dbReference type="GO" id="GO:0032259">
    <property type="term" value="P:methylation"/>
    <property type="evidence" value="ECO:0007669"/>
    <property type="project" value="UniProtKB-KW"/>
</dbReference>
<comment type="function">
    <text evidence="1">Catalyzes the methylation of methanethiol (MeSH) to yield dimethylsulphide (DMS).</text>
</comment>
<dbReference type="PANTHER" id="PTHR31040:SF1">
    <property type="entry name" value="NURIM"/>
    <property type="match status" value="1"/>
</dbReference>
<dbReference type="PANTHER" id="PTHR31040">
    <property type="entry name" value="NURIM"/>
    <property type="match status" value="1"/>
</dbReference>
<feature type="domain" description="NnrU" evidence="13">
    <location>
        <begin position="55"/>
        <end position="186"/>
    </location>
</feature>
<keyword evidence="15" id="KW-1185">Reference proteome</keyword>
<organism evidence="14 15">
    <name type="scientific">Paractinoplanes toevensis</name>
    <dbReference type="NCBI Taxonomy" id="571911"/>
    <lineage>
        <taxon>Bacteria</taxon>
        <taxon>Bacillati</taxon>
        <taxon>Actinomycetota</taxon>
        <taxon>Actinomycetes</taxon>
        <taxon>Micromonosporales</taxon>
        <taxon>Micromonosporaceae</taxon>
        <taxon>Paractinoplanes</taxon>
    </lineage>
</organism>
<evidence type="ECO:0000256" key="2">
    <source>
        <dbReference type="ARBA" id="ARBA00004141"/>
    </source>
</evidence>
<dbReference type="GO" id="GO:0008168">
    <property type="term" value="F:methyltransferase activity"/>
    <property type="evidence" value="ECO:0007669"/>
    <property type="project" value="UniProtKB-KW"/>
</dbReference>
<comment type="catalytic activity">
    <reaction evidence="11">
        <text>methanethiol + S-adenosyl-L-methionine = dimethyl sulfide + S-adenosyl-L-homocysteine + H(+)</text>
        <dbReference type="Rhea" id="RHEA:50428"/>
        <dbReference type="ChEBI" id="CHEBI:15378"/>
        <dbReference type="ChEBI" id="CHEBI:16007"/>
        <dbReference type="ChEBI" id="CHEBI:17437"/>
        <dbReference type="ChEBI" id="CHEBI:57856"/>
        <dbReference type="ChEBI" id="CHEBI:59789"/>
        <dbReference type="EC" id="2.1.1.334"/>
    </reaction>
</comment>
<dbReference type="Pfam" id="PF07298">
    <property type="entry name" value="NnrU"/>
    <property type="match status" value="1"/>
</dbReference>
<reference evidence="14 15" key="1">
    <citation type="submission" date="2021-03" db="EMBL/GenBank/DDBJ databases">
        <title>Whole genome shotgun sequence of Actinoplanes toevensis NBRC 105298.</title>
        <authorList>
            <person name="Komaki H."/>
            <person name="Tamura T."/>
        </authorList>
    </citation>
    <scope>NUCLEOTIDE SEQUENCE [LARGE SCALE GENOMIC DNA]</scope>
    <source>
        <strain evidence="14 15">NBRC 105298</strain>
    </source>
</reference>
<sequence>MLRKALTFTYGAVAYLAFLGAFLYTIGFLAGAVVPKDVDDGTVRPVWQAVVVDLALLGLFAVQHSVMARPWFKQRWTRIVPPAIERSTYVLAATVALVLLLWLWQPWPTTVWSVDAGWARAALWSLYLLGWGFLVLSTFALGHFDLFGLRQVLARRHAEPSFREPPLYRVIRHPIMVGFLIAFWAVPDMSAGRLLFAAASTAYIMVGVRLEEHDLKQQLGAPYADYLDRVPRFVPRPKVSHGEH</sequence>
<dbReference type="InterPro" id="IPR033580">
    <property type="entry name" value="Nurim-like"/>
</dbReference>
<feature type="transmembrane region" description="Helical" evidence="12">
    <location>
        <begin position="87"/>
        <end position="104"/>
    </location>
</feature>
<dbReference type="AlphaFoldDB" id="A0A919TCV6"/>
<dbReference type="InterPro" id="IPR054700">
    <property type="entry name" value="MddA"/>
</dbReference>
<dbReference type="Gene3D" id="1.20.120.1630">
    <property type="match status" value="1"/>
</dbReference>
<evidence type="ECO:0000259" key="13">
    <source>
        <dbReference type="Pfam" id="PF07298"/>
    </source>
</evidence>
<dbReference type="EMBL" id="BOQN01000065">
    <property type="protein sequence ID" value="GIM93225.1"/>
    <property type="molecule type" value="Genomic_DNA"/>
</dbReference>
<dbReference type="GO" id="GO:0016020">
    <property type="term" value="C:membrane"/>
    <property type="evidence" value="ECO:0007669"/>
    <property type="project" value="UniProtKB-SubCell"/>
</dbReference>
<name>A0A919TCV6_9ACTN</name>
<feature type="transmembrane region" description="Helical" evidence="12">
    <location>
        <begin position="170"/>
        <end position="186"/>
    </location>
</feature>
<gene>
    <name evidence="14" type="ORF">Ato02nite_050180</name>
</gene>
<dbReference type="RefSeq" id="WP_213009057.1">
    <property type="nucleotide sequence ID" value="NZ_BOQN01000065.1"/>
</dbReference>
<evidence type="ECO:0000256" key="12">
    <source>
        <dbReference type="SAM" id="Phobius"/>
    </source>
</evidence>
<protein>
    <recommendedName>
        <fullName evidence="4">methanethiol S-methyltransferase</fullName>
        <ecNumber evidence="4">2.1.1.334</ecNumber>
    </recommendedName>
</protein>
<keyword evidence="6" id="KW-0808">Transferase</keyword>
<dbReference type="EC" id="2.1.1.334" evidence="4"/>
<proteinExistence type="inferred from homology"/>
<evidence type="ECO:0000313" key="14">
    <source>
        <dbReference type="EMBL" id="GIM93225.1"/>
    </source>
</evidence>
<evidence type="ECO:0000256" key="7">
    <source>
        <dbReference type="ARBA" id="ARBA00022691"/>
    </source>
</evidence>
<evidence type="ECO:0000256" key="6">
    <source>
        <dbReference type="ARBA" id="ARBA00022679"/>
    </source>
</evidence>
<evidence type="ECO:0000256" key="10">
    <source>
        <dbReference type="ARBA" id="ARBA00023136"/>
    </source>
</evidence>
<evidence type="ECO:0000256" key="1">
    <source>
        <dbReference type="ARBA" id="ARBA00002096"/>
    </source>
</evidence>
<dbReference type="InterPro" id="IPR009915">
    <property type="entry name" value="NnrU_dom"/>
</dbReference>
<dbReference type="NCBIfam" id="NF045656">
    <property type="entry name" value="MeththiolMtaseMddA"/>
    <property type="match status" value="1"/>
</dbReference>
<evidence type="ECO:0000256" key="4">
    <source>
        <dbReference type="ARBA" id="ARBA00012149"/>
    </source>
</evidence>
<dbReference type="Proteomes" id="UP000677082">
    <property type="component" value="Unassembled WGS sequence"/>
</dbReference>
<keyword evidence="9 12" id="KW-1133">Transmembrane helix</keyword>
<evidence type="ECO:0000256" key="3">
    <source>
        <dbReference type="ARBA" id="ARBA00010631"/>
    </source>
</evidence>
<evidence type="ECO:0000256" key="9">
    <source>
        <dbReference type="ARBA" id="ARBA00022989"/>
    </source>
</evidence>
<accession>A0A919TCV6</accession>
<comment type="similarity">
    <text evidence="3">Belongs to the nurim family.</text>
</comment>
<comment type="caution">
    <text evidence="14">The sequence shown here is derived from an EMBL/GenBank/DDBJ whole genome shotgun (WGS) entry which is preliminary data.</text>
</comment>
<evidence type="ECO:0000256" key="8">
    <source>
        <dbReference type="ARBA" id="ARBA00022692"/>
    </source>
</evidence>
<feature type="transmembrane region" description="Helical" evidence="12">
    <location>
        <begin position="12"/>
        <end position="34"/>
    </location>
</feature>
<comment type="subcellular location">
    <subcellularLocation>
        <location evidence="2">Membrane</location>
        <topology evidence="2">Multi-pass membrane protein</topology>
    </subcellularLocation>
</comment>
<evidence type="ECO:0000256" key="5">
    <source>
        <dbReference type="ARBA" id="ARBA00022603"/>
    </source>
</evidence>
<evidence type="ECO:0000313" key="15">
    <source>
        <dbReference type="Proteomes" id="UP000677082"/>
    </source>
</evidence>
<keyword evidence="7" id="KW-0949">S-adenosyl-L-methionine</keyword>
<keyword evidence="10 12" id="KW-0472">Membrane</keyword>